<dbReference type="eggNOG" id="ENOG502QSS1">
    <property type="taxonomic scope" value="Eukaryota"/>
</dbReference>
<reference evidence="2" key="1">
    <citation type="submission" date="2007-07" db="EMBL/GenBank/DDBJ databases">
        <title>PCAP assembly of the Caenorhabditis remanei genome.</title>
        <authorList>
            <consortium name="The Caenorhabditis remanei Sequencing Consortium"/>
            <person name="Wilson R.K."/>
        </authorList>
    </citation>
    <scope>NUCLEOTIDE SEQUENCE [LARGE SCALE GENOMIC DNA]</scope>
    <source>
        <strain evidence="2">PB4641</strain>
    </source>
</reference>
<proteinExistence type="predicted"/>
<protein>
    <recommendedName>
        <fullName evidence="4">THAP-type domain-containing protein</fullName>
    </recommendedName>
</protein>
<dbReference type="EMBL" id="DS268538">
    <property type="protein sequence ID" value="EFO87532.1"/>
    <property type="molecule type" value="Genomic_DNA"/>
</dbReference>
<gene>
    <name evidence="2" type="ORF">CRE_04254</name>
</gene>
<evidence type="ECO:0000313" key="3">
    <source>
        <dbReference type="Proteomes" id="UP000008281"/>
    </source>
</evidence>
<accession>E3N683</accession>
<name>E3N683_CAERE</name>
<dbReference type="PANTHER" id="PTHR31751">
    <property type="entry name" value="SI:CH211-108C17.2-RELATED-RELATED"/>
    <property type="match status" value="1"/>
</dbReference>
<dbReference type="OMA" id="SIVKTHI"/>
<dbReference type="AlphaFoldDB" id="E3N683"/>
<dbReference type="Proteomes" id="UP000008281">
    <property type="component" value="Unassembled WGS sequence"/>
</dbReference>
<keyword evidence="3" id="KW-1185">Reference proteome</keyword>
<organism evidence="3">
    <name type="scientific">Caenorhabditis remanei</name>
    <name type="common">Caenorhabditis vulgaris</name>
    <dbReference type="NCBI Taxonomy" id="31234"/>
    <lineage>
        <taxon>Eukaryota</taxon>
        <taxon>Metazoa</taxon>
        <taxon>Ecdysozoa</taxon>
        <taxon>Nematoda</taxon>
        <taxon>Chromadorea</taxon>
        <taxon>Rhabditida</taxon>
        <taxon>Rhabditina</taxon>
        <taxon>Rhabditomorpha</taxon>
        <taxon>Rhabditoidea</taxon>
        <taxon>Rhabditidae</taxon>
        <taxon>Peloderinae</taxon>
        <taxon>Caenorhabditis</taxon>
    </lineage>
</organism>
<evidence type="ECO:0008006" key="4">
    <source>
        <dbReference type="Google" id="ProtNLM"/>
    </source>
</evidence>
<evidence type="ECO:0000256" key="1">
    <source>
        <dbReference type="SAM" id="MobiDB-lite"/>
    </source>
</evidence>
<dbReference type="PANTHER" id="PTHR31751:SF42">
    <property type="entry name" value="PROTEIN CBG10204"/>
    <property type="match status" value="1"/>
</dbReference>
<evidence type="ECO:0000313" key="2">
    <source>
        <dbReference type="EMBL" id="EFO87532.1"/>
    </source>
</evidence>
<sequence>MTKSKCAYCYETQIQENMTRVPRNKNLLAVWCETLGNDFEKKVMEAKSRLFICREHVRHSSKRHSKSRIPYETAEKQGTSTESGNIVYSDDDMFLMDDDFVIVNEEEVSDKDIEYIPEEGEEDEEEAQENNMFEEEEVKPVDYVIVDHSILLKAVLFCRICHSDDVGFDQEVIRGACVSKFSTCFDTLRIPVLSETEHYKNIKKHVNSVVTEKYNKLQKHVLEAVINEAEKLSIAESSKSLEPKSLDVVLERFVKNVENMKRNITVSSLTTDRDPTVGKLMAKKFPKVKQMYDGWHFARNLQKLLWKKQDQVQMKPAKRWIEPLRNHLYWSIEKSAGNGKLAVERFLSFFYHCQNIHDNFKEIGDYRFSSVFRCDHGVLNGSGYFDLTNPQHKKAWQILHEMATEKKRLKDLEHVSPFFSTSQVESFNNVALTYHPKNTFFQEKSFAMRVKLSVIHWNSLKLEERMGIRKVTGKKAHFNKSLKKTTYRNVLTPGTFSWRREILELVRNNIVDSNVDEEEDENEEISIDFFNHFNADTYLWERREDSEFSDEFNDSYDEDNINFS</sequence>
<dbReference type="InParanoid" id="E3N683"/>
<dbReference type="HOGENOM" id="CLU_033474_0_0_1"/>
<dbReference type="OrthoDB" id="5876583at2759"/>
<feature type="region of interest" description="Disordered" evidence="1">
    <location>
        <begin position="63"/>
        <end position="82"/>
    </location>
</feature>